<dbReference type="InterPro" id="IPR006311">
    <property type="entry name" value="TAT_signal"/>
</dbReference>
<keyword evidence="2" id="KW-0479">Metal-binding</keyword>
<reference evidence="6 7" key="1">
    <citation type="submission" date="2019-12" db="EMBL/GenBank/DDBJ databases">
        <title>Microbes associate with the intestines of laboratory mice.</title>
        <authorList>
            <person name="Navarre W."/>
            <person name="Wong E."/>
        </authorList>
    </citation>
    <scope>NUCLEOTIDE SEQUENCE [LARGE SCALE GENOMIC DNA]</scope>
    <source>
        <strain evidence="6 7">NM82_D38</strain>
    </source>
</reference>
<accession>A0A6L6YFX9</accession>
<dbReference type="CDD" id="cd10551">
    <property type="entry name" value="PsrB"/>
    <property type="match status" value="1"/>
</dbReference>
<evidence type="ECO:0000313" key="6">
    <source>
        <dbReference type="EMBL" id="MVX56506.1"/>
    </source>
</evidence>
<feature type="domain" description="4Fe-4S ferredoxin-type" evidence="5">
    <location>
        <begin position="148"/>
        <end position="177"/>
    </location>
</feature>
<evidence type="ECO:0000259" key="5">
    <source>
        <dbReference type="PROSITE" id="PS51379"/>
    </source>
</evidence>
<feature type="domain" description="4Fe-4S ferredoxin-type" evidence="5">
    <location>
        <begin position="116"/>
        <end position="146"/>
    </location>
</feature>
<keyword evidence="4" id="KW-0411">Iron-sulfur</keyword>
<dbReference type="PANTHER" id="PTHR43177">
    <property type="entry name" value="PROTEIN NRFC"/>
    <property type="match status" value="1"/>
</dbReference>
<feature type="domain" description="4Fe-4S ferredoxin-type" evidence="5">
    <location>
        <begin position="58"/>
        <end position="86"/>
    </location>
</feature>
<dbReference type="InterPro" id="IPR017896">
    <property type="entry name" value="4Fe4S_Fe-S-bd"/>
</dbReference>
<dbReference type="PROSITE" id="PS51379">
    <property type="entry name" value="4FE4S_FER_2"/>
    <property type="match status" value="3"/>
</dbReference>
<proteinExistence type="predicted"/>
<dbReference type="SUPFAM" id="SSF54862">
    <property type="entry name" value="4Fe-4S ferredoxins"/>
    <property type="match status" value="1"/>
</dbReference>
<name>A0A6L6YFX9_9BURK</name>
<evidence type="ECO:0000256" key="3">
    <source>
        <dbReference type="ARBA" id="ARBA00023004"/>
    </source>
</evidence>
<dbReference type="GO" id="GO:0046872">
    <property type="term" value="F:metal ion binding"/>
    <property type="evidence" value="ECO:0007669"/>
    <property type="project" value="UniProtKB-KW"/>
</dbReference>
<evidence type="ECO:0000256" key="1">
    <source>
        <dbReference type="ARBA" id="ARBA00022485"/>
    </source>
</evidence>
<gene>
    <name evidence="6" type="ORF">E5987_04695</name>
</gene>
<comment type="caution">
    <text evidence="6">The sequence shown here is derived from an EMBL/GenBank/DDBJ whole genome shotgun (WGS) entry which is preliminary data.</text>
</comment>
<evidence type="ECO:0000256" key="4">
    <source>
        <dbReference type="ARBA" id="ARBA00023014"/>
    </source>
</evidence>
<dbReference type="EMBL" id="WSRP01000011">
    <property type="protein sequence ID" value="MVX56506.1"/>
    <property type="molecule type" value="Genomic_DNA"/>
</dbReference>
<dbReference type="PROSITE" id="PS00198">
    <property type="entry name" value="4FE4S_FER_1"/>
    <property type="match status" value="1"/>
</dbReference>
<keyword evidence="1" id="KW-0004">4Fe-4S</keyword>
<dbReference type="OrthoDB" id="9779457at2"/>
<dbReference type="Gene3D" id="3.30.70.20">
    <property type="match status" value="2"/>
</dbReference>
<dbReference type="PROSITE" id="PS51257">
    <property type="entry name" value="PROKAR_LIPOPROTEIN"/>
    <property type="match status" value="1"/>
</dbReference>
<keyword evidence="3" id="KW-0408">Iron</keyword>
<dbReference type="PANTHER" id="PTHR43177:SF3">
    <property type="entry name" value="PROTEIN NRFC HOMOLOG"/>
    <property type="match status" value="1"/>
</dbReference>
<protein>
    <submittedName>
        <fullName evidence="6">4Fe-4S dicluster domain-containing protein</fullName>
    </submittedName>
</protein>
<evidence type="ECO:0000256" key="2">
    <source>
        <dbReference type="ARBA" id="ARBA00022723"/>
    </source>
</evidence>
<dbReference type="RefSeq" id="WP_160334941.1">
    <property type="nucleotide sequence ID" value="NZ_WSRP01000011.1"/>
</dbReference>
<dbReference type="AlphaFoldDB" id="A0A6L6YFX9"/>
<dbReference type="GO" id="GO:0051539">
    <property type="term" value="F:4 iron, 4 sulfur cluster binding"/>
    <property type="evidence" value="ECO:0007669"/>
    <property type="project" value="UniProtKB-KW"/>
</dbReference>
<sequence length="253" mass="27206">MSLQIDRRKFLAGTTAGSLFVLTLGGCKPEDKGSPQAAKSGASGAKTGSGGTTARPHYAMVFDQNKCIGCGLCKTACNEANDLPKGRSRLLLERQSTHVPGTPCPQCGKLEGCDCERIYVRVSCQQCQDAPCARVCPTGAAHVDSKTGIVTMDPDRCVGCKYCIAACPYNVRFINEKTKTAENCDFCLKTKLANGEEPACVQACRHGALYFGDLNDPQSIISRLLRVKDTVRIRPHLGTEPSLRYIPVTKEGV</sequence>
<dbReference type="InterPro" id="IPR050954">
    <property type="entry name" value="ET_IronSulfur_Cluster-Binding"/>
</dbReference>
<dbReference type="Pfam" id="PF12797">
    <property type="entry name" value="Fer4_2"/>
    <property type="match status" value="1"/>
</dbReference>
<dbReference type="InterPro" id="IPR017900">
    <property type="entry name" value="4Fe4S_Fe_S_CS"/>
</dbReference>
<keyword evidence="7" id="KW-1185">Reference proteome</keyword>
<evidence type="ECO:0000313" key="7">
    <source>
        <dbReference type="Proteomes" id="UP000472580"/>
    </source>
</evidence>
<organism evidence="6 7">
    <name type="scientific">Parasutterella muris</name>
    <dbReference type="NCBI Taxonomy" id="2565572"/>
    <lineage>
        <taxon>Bacteria</taxon>
        <taxon>Pseudomonadati</taxon>
        <taxon>Pseudomonadota</taxon>
        <taxon>Betaproteobacteria</taxon>
        <taxon>Burkholderiales</taxon>
        <taxon>Sutterellaceae</taxon>
        <taxon>Parasutterella</taxon>
    </lineage>
</organism>
<dbReference type="Pfam" id="PF13247">
    <property type="entry name" value="Fer4_11"/>
    <property type="match status" value="1"/>
</dbReference>
<dbReference type="Proteomes" id="UP000472580">
    <property type="component" value="Unassembled WGS sequence"/>
</dbReference>
<dbReference type="PROSITE" id="PS51318">
    <property type="entry name" value="TAT"/>
    <property type="match status" value="1"/>
</dbReference>